<dbReference type="AlphaFoldDB" id="A0A1B0DKT4"/>
<evidence type="ECO:0000313" key="9">
    <source>
        <dbReference type="Proteomes" id="UP000092462"/>
    </source>
</evidence>
<evidence type="ECO:0000256" key="2">
    <source>
        <dbReference type="ARBA" id="ARBA00022454"/>
    </source>
</evidence>
<evidence type="ECO:0000256" key="5">
    <source>
        <dbReference type="ARBA" id="ARBA00022691"/>
    </source>
</evidence>
<keyword evidence="5" id="KW-0949">S-adenosyl-L-methionine</keyword>
<evidence type="ECO:0000256" key="4">
    <source>
        <dbReference type="ARBA" id="ARBA00022679"/>
    </source>
</evidence>
<organism evidence="8 9">
    <name type="scientific">Phlebotomus papatasi</name>
    <name type="common">Sandfly</name>
    <dbReference type="NCBI Taxonomy" id="29031"/>
    <lineage>
        <taxon>Eukaryota</taxon>
        <taxon>Metazoa</taxon>
        <taxon>Ecdysozoa</taxon>
        <taxon>Arthropoda</taxon>
        <taxon>Hexapoda</taxon>
        <taxon>Insecta</taxon>
        <taxon>Pterygota</taxon>
        <taxon>Neoptera</taxon>
        <taxon>Endopterygota</taxon>
        <taxon>Diptera</taxon>
        <taxon>Nematocera</taxon>
        <taxon>Psychodoidea</taxon>
        <taxon>Psychodidae</taxon>
        <taxon>Phlebotomus</taxon>
        <taxon>Phlebotomus</taxon>
    </lineage>
</organism>
<accession>A0A1B0DKT4</accession>
<dbReference type="PANTHER" id="PTHR46223:SF3">
    <property type="entry name" value="HISTONE-LYSINE N-METHYLTRANSFERASE SET-23"/>
    <property type="match status" value="1"/>
</dbReference>
<keyword evidence="6" id="KW-0479">Metal-binding</keyword>
<dbReference type="GO" id="GO:0046872">
    <property type="term" value="F:metal ion binding"/>
    <property type="evidence" value="ECO:0007669"/>
    <property type="project" value="UniProtKB-KW"/>
</dbReference>
<dbReference type="SMART" id="SM00317">
    <property type="entry name" value="SET"/>
    <property type="match status" value="1"/>
</dbReference>
<dbReference type="InterPro" id="IPR046341">
    <property type="entry name" value="SET_dom_sf"/>
</dbReference>
<dbReference type="VEuPathDB" id="VectorBase:PPAPM1_005719"/>
<dbReference type="GO" id="GO:0005694">
    <property type="term" value="C:chromosome"/>
    <property type="evidence" value="ECO:0007669"/>
    <property type="project" value="UniProtKB-SubCell"/>
</dbReference>
<keyword evidence="4" id="KW-0808">Transferase</keyword>
<keyword evidence="7" id="KW-0862">Zinc</keyword>
<sequence length="276" mass="31109">MSRQSSLDQRFFEFSDNYEHPDQGVDYIVENEIFSPSSEFTKSYEDLREAFNSYLSSSCACSDNDCTSDSCPHGKNYQLFVHPTTSKTELVLNPSRNTKEFLCECSQFCKCPKSCKNRRVQFGPRDDLEIKCCEGKGMGLFTKSFIPAGAFICEYAGELLTESEARKRDVEPNPMKYLLCLNEISASANKIQTFVDPIRRGNIGRYLNHSCEPNCEILSVRVDSIIPKLGIFATKDICAGQELTFDYAGGSAQSLGEKSCLCRSENCRKFLPNTKF</sequence>
<dbReference type="Gene3D" id="2.170.270.10">
    <property type="entry name" value="SET domain"/>
    <property type="match status" value="1"/>
</dbReference>
<dbReference type="Pfam" id="PF00856">
    <property type="entry name" value="SET"/>
    <property type="match status" value="1"/>
</dbReference>
<evidence type="ECO:0000313" key="8">
    <source>
        <dbReference type="EnsemblMetazoa" id="PPAI008878-PA"/>
    </source>
</evidence>
<evidence type="ECO:0000256" key="6">
    <source>
        <dbReference type="ARBA" id="ARBA00022723"/>
    </source>
</evidence>
<name>A0A1B0DKT4_PHLPP</name>
<dbReference type="GO" id="GO:0008170">
    <property type="term" value="F:N-methyltransferase activity"/>
    <property type="evidence" value="ECO:0007669"/>
    <property type="project" value="UniProtKB-ARBA"/>
</dbReference>
<evidence type="ECO:0000256" key="7">
    <source>
        <dbReference type="ARBA" id="ARBA00022833"/>
    </source>
</evidence>
<dbReference type="EnsemblMetazoa" id="PPAI008878-RA">
    <property type="protein sequence ID" value="PPAI008878-PA"/>
    <property type="gene ID" value="PPAI008878"/>
</dbReference>
<dbReference type="PANTHER" id="PTHR46223">
    <property type="entry name" value="HISTONE-LYSINE N-METHYLTRANSFERASE SUV39H"/>
    <property type="match status" value="1"/>
</dbReference>
<reference evidence="8" key="1">
    <citation type="submission" date="2022-08" db="UniProtKB">
        <authorList>
            <consortium name="EnsemblMetazoa"/>
        </authorList>
    </citation>
    <scope>IDENTIFICATION</scope>
    <source>
        <strain evidence="8">Israel</strain>
    </source>
</reference>
<dbReference type="PROSITE" id="PS50280">
    <property type="entry name" value="SET"/>
    <property type="match status" value="1"/>
</dbReference>
<evidence type="ECO:0000256" key="1">
    <source>
        <dbReference type="ARBA" id="ARBA00004286"/>
    </source>
</evidence>
<dbReference type="InterPro" id="IPR001214">
    <property type="entry name" value="SET_dom"/>
</dbReference>
<evidence type="ECO:0000256" key="3">
    <source>
        <dbReference type="ARBA" id="ARBA00022603"/>
    </source>
</evidence>
<dbReference type="InterPro" id="IPR050973">
    <property type="entry name" value="H3K9_Histone-Lys_N-MTase"/>
</dbReference>
<dbReference type="InterPro" id="IPR003616">
    <property type="entry name" value="Post-SET_dom"/>
</dbReference>
<protein>
    <submittedName>
        <fullName evidence="8">Histone-lysine N-methyltransferase</fullName>
    </submittedName>
</protein>
<dbReference type="GO" id="GO:0008276">
    <property type="term" value="F:protein methyltransferase activity"/>
    <property type="evidence" value="ECO:0007669"/>
    <property type="project" value="UniProtKB-ARBA"/>
</dbReference>
<proteinExistence type="predicted"/>
<dbReference type="VEuPathDB" id="VectorBase:PPAI008878"/>
<dbReference type="Proteomes" id="UP000092462">
    <property type="component" value="Unassembled WGS sequence"/>
</dbReference>
<dbReference type="EMBL" id="AJVK01068480">
    <property type="status" value="NOT_ANNOTATED_CDS"/>
    <property type="molecule type" value="Genomic_DNA"/>
</dbReference>
<dbReference type="GO" id="GO:0032259">
    <property type="term" value="P:methylation"/>
    <property type="evidence" value="ECO:0007669"/>
    <property type="project" value="UniProtKB-KW"/>
</dbReference>
<dbReference type="SUPFAM" id="SSF82199">
    <property type="entry name" value="SET domain"/>
    <property type="match status" value="1"/>
</dbReference>
<keyword evidence="9" id="KW-1185">Reference proteome</keyword>
<keyword evidence="3" id="KW-0489">Methyltransferase</keyword>
<dbReference type="PROSITE" id="PS50868">
    <property type="entry name" value="POST_SET"/>
    <property type="match status" value="1"/>
</dbReference>
<dbReference type="GO" id="GO:0008757">
    <property type="term" value="F:S-adenosylmethionine-dependent methyltransferase activity"/>
    <property type="evidence" value="ECO:0007669"/>
    <property type="project" value="UniProtKB-ARBA"/>
</dbReference>
<comment type="subcellular location">
    <subcellularLocation>
        <location evidence="1">Chromosome</location>
    </subcellularLocation>
</comment>
<keyword evidence="2" id="KW-0158">Chromosome</keyword>